<feature type="compositionally biased region" description="Basic and acidic residues" evidence="4">
    <location>
        <begin position="912"/>
        <end position="934"/>
    </location>
</feature>
<keyword evidence="2" id="KW-0677">Repeat</keyword>
<organism evidence="5 6">
    <name type="scientific">Pseudomicrostroma glucosiphilum</name>
    <dbReference type="NCBI Taxonomy" id="1684307"/>
    <lineage>
        <taxon>Eukaryota</taxon>
        <taxon>Fungi</taxon>
        <taxon>Dikarya</taxon>
        <taxon>Basidiomycota</taxon>
        <taxon>Ustilaginomycotina</taxon>
        <taxon>Exobasidiomycetes</taxon>
        <taxon>Microstromatales</taxon>
        <taxon>Microstromatales incertae sedis</taxon>
        <taxon>Pseudomicrostroma</taxon>
    </lineage>
</organism>
<dbReference type="AlphaFoldDB" id="A0A316U190"/>
<dbReference type="OrthoDB" id="1667587at2759"/>
<feature type="compositionally biased region" description="Low complexity" evidence="4">
    <location>
        <begin position="876"/>
        <end position="895"/>
    </location>
</feature>
<dbReference type="InterPro" id="IPR001680">
    <property type="entry name" value="WD40_rpt"/>
</dbReference>
<feature type="region of interest" description="Disordered" evidence="4">
    <location>
        <begin position="609"/>
        <end position="641"/>
    </location>
</feature>
<dbReference type="STRING" id="1684307.A0A316U190"/>
<feature type="compositionally biased region" description="Basic and acidic residues" evidence="4">
    <location>
        <begin position="190"/>
        <end position="203"/>
    </location>
</feature>
<feature type="compositionally biased region" description="Basic and acidic residues" evidence="4">
    <location>
        <begin position="222"/>
        <end position="240"/>
    </location>
</feature>
<feature type="region of interest" description="Disordered" evidence="4">
    <location>
        <begin position="874"/>
        <end position="941"/>
    </location>
</feature>
<accession>A0A316U190</accession>
<dbReference type="EMBL" id="KZ819332">
    <property type="protein sequence ID" value="PWN19149.1"/>
    <property type="molecule type" value="Genomic_DNA"/>
</dbReference>
<dbReference type="Proteomes" id="UP000245942">
    <property type="component" value="Unassembled WGS sequence"/>
</dbReference>
<dbReference type="GO" id="GO:0005737">
    <property type="term" value="C:cytoplasm"/>
    <property type="evidence" value="ECO:0007669"/>
    <property type="project" value="UniProtKB-ARBA"/>
</dbReference>
<dbReference type="Pfam" id="PF21032">
    <property type="entry name" value="PROPPIN"/>
    <property type="match status" value="1"/>
</dbReference>
<gene>
    <name evidence="5" type="ORF">BCV69DRAFT_294769</name>
</gene>
<feature type="compositionally biased region" description="Gly residues" evidence="4">
    <location>
        <begin position="896"/>
        <end position="908"/>
    </location>
</feature>
<feature type="compositionally biased region" description="Low complexity" evidence="4">
    <location>
        <begin position="624"/>
        <end position="641"/>
    </location>
</feature>
<evidence type="ECO:0000256" key="4">
    <source>
        <dbReference type="SAM" id="MobiDB-lite"/>
    </source>
</evidence>
<dbReference type="InterPro" id="IPR048720">
    <property type="entry name" value="PROPPIN"/>
</dbReference>
<reference evidence="5 6" key="1">
    <citation type="journal article" date="2018" name="Mol. Biol. Evol.">
        <title>Broad Genomic Sampling Reveals a Smut Pathogenic Ancestry of the Fungal Clade Ustilaginomycotina.</title>
        <authorList>
            <person name="Kijpornyongpan T."/>
            <person name="Mondo S.J."/>
            <person name="Barry K."/>
            <person name="Sandor L."/>
            <person name="Lee J."/>
            <person name="Lipzen A."/>
            <person name="Pangilinan J."/>
            <person name="LaButti K."/>
            <person name="Hainaut M."/>
            <person name="Henrissat B."/>
            <person name="Grigoriev I.V."/>
            <person name="Spatafora J.W."/>
            <person name="Aime M.C."/>
        </authorList>
    </citation>
    <scope>NUCLEOTIDE SEQUENCE [LARGE SCALE GENOMIC DNA]</scope>
    <source>
        <strain evidence="5 6">MCA 4718</strain>
    </source>
</reference>
<feature type="region of interest" description="Disordered" evidence="4">
    <location>
        <begin position="256"/>
        <end position="283"/>
    </location>
</feature>
<evidence type="ECO:0008006" key="7">
    <source>
        <dbReference type="Google" id="ProtNLM"/>
    </source>
</evidence>
<dbReference type="GeneID" id="37015616"/>
<evidence type="ECO:0000256" key="1">
    <source>
        <dbReference type="ARBA" id="ARBA00022574"/>
    </source>
</evidence>
<feature type="compositionally biased region" description="Low complexity" evidence="4">
    <location>
        <begin position="268"/>
        <end position="278"/>
    </location>
</feature>
<feature type="region of interest" description="Disordered" evidence="4">
    <location>
        <begin position="790"/>
        <end position="828"/>
    </location>
</feature>
<protein>
    <recommendedName>
        <fullName evidence="7">WD40 repeat-like protein</fullName>
    </recommendedName>
</protein>
<feature type="compositionally biased region" description="Gly residues" evidence="4">
    <location>
        <begin position="716"/>
        <end position="725"/>
    </location>
</feature>
<feature type="compositionally biased region" description="Basic residues" evidence="4">
    <location>
        <begin position="700"/>
        <end position="709"/>
    </location>
</feature>
<dbReference type="Gene3D" id="2.130.10.10">
    <property type="entry name" value="YVTN repeat-like/Quinoprotein amine dehydrogenase"/>
    <property type="match status" value="1"/>
</dbReference>
<sequence length="941" mass="97284">MHLPRHTLSSQIVAPAFVSATFTPSYGPPSADPSSSAYTDSAYASTSTSSSYGTAHAASYSHNSGIGSGSAAPKSHLFACATRSGFLVAQTCPLKVVASKSFPASQGGLAIAATIDDTSLVVLVGGGRVPRFAPNKVVIWDESATVSSDRKIGGSEGTDMADQEEEDGDGRSVAASTVFDAGSTFGGGEMRSRPPDLATERAGEPALDDLDSEARPASSSSEGRDHADTNHPSDRGHPMQESRLGLAGLDSSLLREGTETSGQEHESLASSNASLTASMTGSISATTEGLEDPFAAQGDEATPKRTPSPPSIEQPTMSASPSSSASPRRFLRASRPQNVAEENRQSRSTTRITGRDVMELEFGEAVQSVIVRSFDVPLTAKSRDEPLASQGRRTFKMALLVVVLRTKAVVFELGEHISMARQEPSEEDGVSRPSSWGILYRTTIGILDDGRGLVDLVGLPGKRSALLTLSGRQPGHVQLVILSLLSPKQPASATTAGAPISSSGVLASSIIAAHSASLVSLTLSACGSLLATASKKGTLVRVWSTTGTTVGAGKPRTTIKAVLQMELRRGTEQAVILSMAFAPDRSVLAAASDKGTIHFFNLRSEAVGGRASPHARSGSGDAYSSRTPSTGAAPSSPGSGSGFGLSNSAAKYLPSGINQLASQIPSSLLPSYLKSTWSTAQFRIKLRTFAAYSSEERATRKSSSRKGKGRAPPAAGSGGDGGSARGGEALYYSDDVPAGGAGASRSTEGAWATLKGRIEDIRRWEPALDERVFLSWVWVPDPVQADAKLSAKPTTHKGRDHRISPSAGAEVRTGGAQSPSMPPRPAPKGQYQLIALTTSGGWYRISLQDQGQGQGQAGSSAAEDAGDTVLNMYRQSSSSSSSSASSADAAAAAARVGGGGGGGGGGATQTGREAKEGTKLEEYRTFGSKEEQWDTRGGWGE</sequence>
<comment type="similarity">
    <text evidence="3">Belongs to the WD repeat PROPPIN family.</text>
</comment>
<dbReference type="InterPro" id="IPR036322">
    <property type="entry name" value="WD40_repeat_dom_sf"/>
</dbReference>
<feature type="region of interest" description="Disordered" evidence="4">
    <location>
        <begin position="295"/>
        <end position="352"/>
    </location>
</feature>
<dbReference type="SMART" id="SM00320">
    <property type="entry name" value="WD40"/>
    <property type="match status" value="2"/>
</dbReference>
<name>A0A316U190_9BASI</name>
<keyword evidence="6" id="KW-1185">Reference proteome</keyword>
<evidence type="ECO:0000313" key="6">
    <source>
        <dbReference type="Proteomes" id="UP000245942"/>
    </source>
</evidence>
<dbReference type="RefSeq" id="XP_025346309.1">
    <property type="nucleotide sequence ID" value="XM_025493882.1"/>
</dbReference>
<dbReference type="SUPFAM" id="SSF50978">
    <property type="entry name" value="WD40 repeat-like"/>
    <property type="match status" value="1"/>
</dbReference>
<dbReference type="PANTHER" id="PTHR11227">
    <property type="entry name" value="WD-REPEAT PROTEIN INTERACTING WITH PHOSPHOINOSIDES WIPI -RELATED"/>
    <property type="match status" value="1"/>
</dbReference>
<evidence type="ECO:0000313" key="5">
    <source>
        <dbReference type="EMBL" id="PWN19149.1"/>
    </source>
</evidence>
<feature type="compositionally biased region" description="Acidic residues" evidence="4">
    <location>
        <begin position="159"/>
        <end position="168"/>
    </location>
</feature>
<feature type="compositionally biased region" description="Low complexity" evidence="4">
    <location>
        <begin position="318"/>
        <end position="336"/>
    </location>
</feature>
<feature type="region of interest" description="Disordered" evidence="4">
    <location>
        <begin position="145"/>
        <end position="241"/>
    </location>
</feature>
<keyword evidence="1" id="KW-0853">WD repeat</keyword>
<evidence type="ECO:0000256" key="2">
    <source>
        <dbReference type="ARBA" id="ARBA00022737"/>
    </source>
</evidence>
<evidence type="ECO:0000256" key="3">
    <source>
        <dbReference type="ARBA" id="ARBA00025740"/>
    </source>
</evidence>
<proteinExistence type="inferred from homology"/>
<dbReference type="InterPro" id="IPR015943">
    <property type="entry name" value="WD40/YVTN_repeat-like_dom_sf"/>
</dbReference>
<feature type="region of interest" description="Disordered" evidence="4">
    <location>
        <begin position="695"/>
        <end position="728"/>
    </location>
</feature>
<feature type="compositionally biased region" description="Basic and acidic residues" evidence="4">
    <location>
        <begin position="256"/>
        <end position="267"/>
    </location>
</feature>